<evidence type="ECO:0000313" key="4">
    <source>
        <dbReference type="Proteomes" id="UP001500212"/>
    </source>
</evidence>
<feature type="compositionally biased region" description="Low complexity" evidence="1">
    <location>
        <begin position="77"/>
        <end position="91"/>
    </location>
</feature>
<keyword evidence="2" id="KW-0812">Transmembrane</keyword>
<evidence type="ECO:0000256" key="2">
    <source>
        <dbReference type="SAM" id="Phobius"/>
    </source>
</evidence>
<accession>A0ABP8TMW7</accession>
<feature type="transmembrane region" description="Helical" evidence="2">
    <location>
        <begin position="6"/>
        <end position="28"/>
    </location>
</feature>
<evidence type="ECO:0000313" key="3">
    <source>
        <dbReference type="EMBL" id="GAA4609585.1"/>
    </source>
</evidence>
<feature type="compositionally biased region" description="Basic and acidic residues" evidence="1">
    <location>
        <begin position="215"/>
        <end position="230"/>
    </location>
</feature>
<gene>
    <name evidence="3" type="ORF">GCM10023195_38820</name>
</gene>
<reference evidence="4" key="1">
    <citation type="journal article" date="2019" name="Int. J. Syst. Evol. Microbiol.">
        <title>The Global Catalogue of Microorganisms (GCM) 10K type strain sequencing project: providing services to taxonomists for standard genome sequencing and annotation.</title>
        <authorList>
            <consortium name="The Broad Institute Genomics Platform"/>
            <consortium name="The Broad Institute Genome Sequencing Center for Infectious Disease"/>
            <person name="Wu L."/>
            <person name="Ma J."/>
        </authorList>
    </citation>
    <scope>NUCLEOTIDE SEQUENCE [LARGE SCALE GENOMIC DNA]</scope>
    <source>
        <strain evidence="4">JCM 17938</strain>
    </source>
</reference>
<protein>
    <submittedName>
        <fullName evidence="3">Uncharacterized protein</fullName>
    </submittedName>
</protein>
<organism evidence="3 4">
    <name type="scientific">Actinoallomurus liliacearum</name>
    <dbReference type="NCBI Taxonomy" id="1080073"/>
    <lineage>
        <taxon>Bacteria</taxon>
        <taxon>Bacillati</taxon>
        <taxon>Actinomycetota</taxon>
        <taxon>Actinomycetes</taxon>
        <taxon>Streptosporangiales</taxon>
        <taxon>Thermomonosporaceae</taxon>
        <taxon>Actinoallomurus</taxon>
    </lineage>
</organism>
<dbReference type="Proteomes" id="UP001500212">
    <property type="component" value="Unassembled WGS sequence"/>
</dbReference>
<dbReference type="RefSeq" id="WP_345355723.1">
    <property type="nucleotide sequence ID" value="NZ_BAABHJ010000008.1"/>
</dbReference>
<comment type="caution">
    <text evidence="3">The sequence shown here is derived from an EMBL/GenBank/DDBJ whole genome shotgun (WGS) entry which is preliminary data.</text>
</comment>
<keyword evidence="2" id="KW-1133">Transmembrane helix</keyword>
<proteinExistence type="predicted"/>
<dbReference type="EMBL" id="BAABHJ010000008">
    <property type="protein sequence ID" value="GAA4609585.1"/>
    <property type="molecule type" value="Genomic_DNA"/>
</dbReference>
<keyword evidence="4" id="KW-1185">Reference proteome</keyword>
<name>A0ABP8TMW7_9ACTN</name>
<sequence>MGDPGLPIMAGALAVPVAVLLLVLLLALMGRRWVLTGPDAAFAEDHEGYDAEYEEDDLEPTPYRPALEPPRHTASTAYDAYRPAPAAYDAYGSTARPRDSHAARRDGYATQPREPYGGPAQQPYTPPRPAEVSDWEPYAPSRAAQSSEWEPYVPAPRQSRETPSPPSYGTPADSYGAATGDPYAPPRSTPGSAGRHSYGSPAPQDEYADTAYTYDRSEPSGYRDSRRSAPDDPQGFPYGPYGSR</sequence>
<evidence type="ECO:0000256" key="1">
    <source>
        <dbReference type="SAM" id="MobiDB-lite"/>
    </source>
</evidence>
<keyword evidence="2" id="KW-0472">Membrane</keyword>
<feature type="region of interest" description="Disordered" evidence="1">
    <location>
        <begin position="51"/>
        <end position="244"/>
    </location>
</feature>
<feature type="compositionally biased region" description="Basic and acidic residues" evidence="1">
    <location>
        <begin position="96"/>
        <end position="107"/>
    </location>
</feature>